<dbReference type="RefSeq" id="WP_012616801.1">
    <property type="nucleotide sequence ID" value="NC_011832.1"/>
</dbReference>
<dbReference type="KEGG" id="mpl:Mpal_0088"/>
<evidence type="ECO:0000256" key="2">
    <source>
        <dbReference type="ARBA" id="ARBA00022803"/>
    </source>
</evidence>
<dbReference type="SUPFAM" id="SSF48439">
    <property type="entry name" value="Protein prenylyltransferase"/>
    <property type="match status" value="1"/>
</dbReference>
<dbReference type="PANTHER" id="PTHR12558:SF13">
    <property type="entry name" value="CELL DIVISION CYCLE PROTEIN 27 HOMOLOG"/>
    <property type="match status" value="1"/>
</dbReference>
<dbReference type="AlphaFoldDB" id="B8GID1"/>
<dbReference type="GO" id="GO:0031145">
    <property type="term" value="P:anaphase-promoting complex-dependent catabolic process"/>
    <property type="evidence" value="ECO:0007669"/>
    <property type="project" value="TreeGrafter"/>
</dbReference>
<sequence precursor="true">MVQRSLAMVLLIMACIALSAGPALADQGITLLNSTSNITASGSMDANQTAAQANVSQGNVMMLNVSTNQEAQRWSTLGANLTTQGNYTGAVEAYQKAVSIDPNSSVTWFNLGNTQKAAGQPEEALKSYNRSLTLDPKNKLTWFNQANTLAVNLSRYSDAIASYDQALAIDGNYSKAWFNRGVTQQTLLLDSDAVTSYDHVLALNMNDSVAWNNRGLALQNLSLYKEANESFVNASLTDPRRTATTQTTTRGSPLPIAVPILALVLAGWCIAARRR</sequence>
<dbReference type="GO" id="GO:0051301">
    <property type="term" value="P:cell division"/>
    <property type="evidence" value="ECO:0007669"/>
    <property type="project" value="TreeGrafter"/>
</dbReference>
<dbReference type="HOGENOM" id="CLU_1010531_0_0_2"/>
<keyword evidence="2 3" id="KW-0802">TPR repeat</keyword>
<reference evidence="5 6" key="1">
    <citation type="journal article" date="2015" name="Genome Announc.">
        <title>Complete Genome Sequence of Methanosphaerula palustris E1-9CT, a Hydrogenotrophic Methanogen Isolated from a Minerotrophic Fen Peatland.</title>
        <authorList>
            <person name="Cadillo-Quiroz H."/>
            <person name="Browne P."/>
            <person name="Kyrpides N."/>
            <person name="Woyke T."/>
            <person name="Goodwin L."/>
            <person name="Detter C."/>
            <person name="Yavitt J.B."/>
            <person name="Zinder S.H."/>
        </authorList>
    </citation>
    <scope>NUCLEOTIDE SEQUENCE [LARGE SCALE GENOMIC DNA]</scope>
    <source>
        <strain evidence="6">ATCC BAA-1556 / DSM 19958 / E1-9c</strain>
    </source>
</reference>
<protein>
    <submittedName>
        <fullName evidence="5">TPR repeat-containing protein</fullName>
    </submittedName>
</protein>
<evidence type="ECO:0000256" key="4">
    <source>
        <dbReference type="SAM" id="Phobius"/>
    </source>
</evidence>
<dbReference type="Proteomes" id="UP000002457">
    <property type="component" value="Chromosome"/>
</dbReference>
<evidence type="ECO:0000256" key="1">
    <source>
        <dbReference type="ARBA" id="ARBA00022737"/>
    </source>
</evidence>
<dbReference type="EMBL" id="CP001338">
    <property type="protein sequence ID" value="ACL15482.1"/>
    <property type="molecule type" value="Genomic_DNA"/>
</dbReference>
<evidence type="ECO:0000256" key="3">
    <source>
        <dbReference type="PROSITE-ProRule" id="PRU00339"/>
    </source>
</evidence>
<keyword evidence="6" id="KW-1185">Reference proteome</keyword>
<accession>B8GID1</accession>
<dbReference type="GO" id="GO:0016567">
    <property type="term" value="P:protein ubiquitination"/>
    <property type="evidence" value="ECO:0007669"/>
    <property type="project" value="TreeGrafter"/>
</dbReference>
<dbReference type="OrthoDB" id="115601at2157"/>
<feature type="repeat" description="TPR" evidence="3">
    <location>
        <begin position="105"/>
        <end position="138"/>
    </location>
</feature>
<keyword evidence="4" id="KW-1133">Transmembrane helix</keyword>
<dbReference type="STRING" id="521011.Mpal_0088"/>
<keyword evidence="1" id="KW-0677">Repeat</keyword>
<feature type="transmembrane region" description="Helical" evidence="4">
    <location>
        <begin position="254"/>
        <end position="272"/>
    </location>
</feature>
<dbReference type="PROSITE" id="PS50293">
    <property type="entry name" value="TPR_REGION"/>
    <property type="match status" value="2"/>
</dbReference>
<dbReference type="InterPro" id="IPR019734">
    <property type="entry name" value="TPR_rpt"/>
</dbReference>
<organism evidence="5 6">
    <name type="scientific">Methanosphaerula palustris (strain ATCC BAA-1556 / DSM 19958 / E1-9c)</name>
    <dbReference type="NCBI Taxonomy" id="521011"/>
    <lineage>
        <taxon>Archaea</taxon>
        <taxon>Methanobacteriati</taxon>
        <taxon>Methanobacteriota</taxon>
        <taxon>Stenosarchaea group</taxon>
        <taxon>Methanomicrobia</taxon>
        <taxon>Methanomicrobiales</taxon>
        <taxon>Methanoregulaceae</taxon>
        <taxon>Methanosphaerula</taxon>
    </lineage>
</organism>
<dbReference type="PANTHER" id="PTHR12558">
    <property type="entry name" value="CELL DIVISION CYCLE 16,23,27"/>
    <property type="match status" value="1"/>
</dbReference>
<dbReference type="PROSITE" id="PS50005">
    <property type="entry name" value="TPR"/>
    <property type="match status" value="2"/>
</dbReference>
<dbReference type="PROSITE" id="PS51257">
    <property type="entry name" value="PROKAR_LIPOPROTEIN"/>
    <property type="match status" value="1"/>
</dbReference>
<dbReference type="SMART" id="SM00028">
    <property type="entry name" value="TPR"/>
    <property type="match status" value="5"/>
</dbReference>
<name>B8GID1_METPE</name>
<keyword evidence="4" id="KW-0812">Transmembrane</keyword>
<dbReference type="Pfam" id="PF07719">
    <property type="entry name" value="TPR_2"/>
    <property type="match status" value="1"/>
</dbReference>
<dbReference type="GeneID" id="7272258"/>
<dbReference type="GO" id="GO:0005737">
    <property type="term" value="C:cytoplasm"/>
    <property type="evidence" value="ECO:0007669"/>
    <property type="project" value="TreeGrafter"/>
</dbReference>
<evidence type="ECO:0000313" key="5">
    <source>
        <dbReference type="EMBL" id="ACL15482.1"/>
    </source>
</evidence>
<dbReference type="eggNOG" id="arCOG03032">
    <property type="taxonomic scope" value="Archaea"/>
</dbReference>
<proteinExistence type="predicted"/>
<gene>
    <name evidence="5" type="ordered locus">Mpal_0088</name>
</gene>
<dbReference type="InterPro" id="IPR013105">
    <property type="entry name" value="TPR_2"/>
</dbReference>
<feature type="repeat" description="TPR" evidence="3">
    <location>
        <begin position="71"/>
        <end position="104"/>
    </location>
</feature>
<dbReference type="InterPro" id="IPR011990">
    <property type="entry name" value="TPR-like_helical_dom_sf"/>
</dbReference>
<keyword evidence="4" id="KW-0472">Membrane</keyword>
<dbReference type="Pfam" id="PF00515">
    <property type="entry name" value="TPR_1"/>
    <property type="match status" value="1"/>
</dbReference>
<dbReference type="Gene3D" id="1.25.40.10">
    <property type="entry name" value="Tetratricopeptide repeat domain"/>
    <property type="match status" value="2"/>
</dbReference>
<evidence type="ECO:0000313" key="6">
    <source>
        <dbReference type="Proteomes" id="UP000002457"/>
    </source>
</evidence>